<evidence type="ECO:0000313" key="2">
    <source>
        <dbReference type="EMBL" id="CAD8310661.1"/>
    </source>
</evidence>
<dbReference type="EMBL" id="HBEC01044599">
    <property type="protein sequence ID" value="CAD8310661.1"/>
    <property type="molecule type" value="Transcribed_RNA"/>
</dbReference>
<dbReference type="AlphaFoldDB" id="A0A7R9W1Q1"/>
<gene>
    <name evidence="2" type="ORF">CEUR00632_LOCUS20803</name>
</gene>
<name>A0A7R9W1Q1_9CHLO</name>
<evidence type="ECO:0000256" key="1">
    <source>
        <dbReference type="SAM" id="MobiDB-lite"/>
    </source>
</evidence>
<protein>
    <submittedName>
        <fullName evidence="2">Uncharacterized protein</fullName>
    </submittedName>
</protein>
<accession>A0A7R9W1Q1</accession>
<organism evidence="2">
    <name type="scientific">Chlamydomonas euryale</name>
    <dbReference type="NCBI Taxonomy" id="1486919"/>
    <lineage>
        <taxon>Eukaryota</taxon>
        <taxon>Viridiplantae</taxon>
        <taxon>Chlorophyta</taxon>
        <taxon>core chlorophytes</taxon>
        <taxon>Chlorophyceae</taxon>
        <taxon>CS clade</taxon>
        <taxon>Chlamydomonadales</taxon>
        <taxon>Chlamydomonadaceae</taxon>
        <taxon>Chlamydomonas</taxon>
    </lineage>
</organism>
<sequence length="433" mass="44942">MESLTACLPFLRRGDSVGSGVSRHRSGSQPAFMTDIDVELVGNPSGMAVMPCKTVPLAPSTVRDACARHAASQDAQLQSAGSGLASYRNSLALGPLDRHLGAGGNIGTLDVRPRTAAAARRASTDVLLCPAGTGYYVPSKQPQLVNVARMGGGCGASQGLCTARTIDVPAGRLQTNTLIVAAHRRSCGGPPCANGGGAGAVPARILEQAPGDATEVFRPSQSAVVRELLGPLSPAPSGSLMTSVANPLAGRPTKSPPTKLPAYRRASLSSNQRQHHMPDLDTINQASASACADPQPRSEQVDGPQEGRYLAQPRGETAEAQLASMERALLSKAGIATTEAQAPPRRLLSGRASGAFATPIRPSCDLTQEAREAVGRLINAKAQEYALKEQSLPILETDGANSQDCLTNEALLRSTSDMDLTICSRTNSKLVCA</sequence>
<proteinExistence type="predicted"/>
<reference evidence="2" key="1">
    <citation type="submission" date="2021-01" db="EMBL/GenBank/DDBJ databases">
        <authorList>
            <person name="Corre E."/>
            <person name="Pelletier E."/>
            <person name="Niang G."/>
            <person name="Scheremetjew M."/>
            <person name="Finn R."/>
            <person name="Kale V."/>
            <person name="Holt S."/>
            <person name="Cochrane G."/>
            <person name="Meng A."/>
            <person name="Brown T."/>
            <person name="Cohen L."/>
        </authorList>
    </citation>
    <scope>NUCLEOTIDE SEQUENCE</scope>
    <source>
        <strain evidence="2">CCMP219</strain>
    </source>
</reference>
<feature type="region of interest" description="Disordered" evidence="1">
    <location>
        <begin position="232"/>
        <end position="261"/>
    </location>
</feature>